<dbReference type="Proteomes" id="UP001224418">
    <property type="component" value="Unassembled WGS sequence"/>
</dbReference>
<dbReference type="Gene3D" id="3.20.20.370">
    <property type="entry name" value="Glycoside hydrolase/deacetylase"/>
    <property type="match status" value="1"/>
</dbReference>
<reference evidence="5 6" key="1">
    <citation type="submission" date="2023-07" db="EMBL/GenBank/DDBJ databases">
        <title>Genomic Encyclopedia of Type Strains, Phase IV (KMG-IV): sequencing the most valuable type-strain genomes for metagenomic binning, comparative biology and taxonomic classification.</title>
        <authorList>
            <person name="Goeker M."/>
        </authorList>
    </citation>
    <scope>NUCLEOTIDE SEQUENCE [LARGE SCALE GENOMIC DNA]</scope>
    <source>
        <strain evidence="5 6">DSM 1400</strain>
    </source>
</reference>
<organism evidence="5 6">
    <name type="scientific">Hathewaya limosa</name>
    <name type="common">Clostridium limosum</name>
    <dbReference type="NCBI Taxonomy" id="1536"/>
    <lineage>
        <taxon>Bacteria</taxon>
        <taxon>Bacillati</taxon>
        <taxon>Bacillota</taxon>
        <taxon>Clostridia</taxon>
        <taxon>Eubacteriales</taxon>
        <taxon>Clostridiaceae</taxon>
        <taxon>Hathewaya</taxon>
    </lineage>
</organism>
<keyword evidence="3" id="KW-1133">Transmembrane helix</keyword>
<protein>
    <submittedName>
        <fullName evidence="5">Peptidoglycan/xylan/chitin deacetylase (PgdA/CDA1 family)</fullName>
    </submittedName>
</protein>
<keyword evidence="6" id="KW-1185">Reference proteome</keyword>
<dbReference type="Pfam" id="PF01522">
    <property type="entry name" value="Polysacc_deac_1"/>
    <property type="match status" value="1"/>
</dbReference>
<dbReference type="EMBL" id="JAUSWN010000013">
    <property type="protein sequence ID" value="MDQ0479994.1"/>
    <property type="molecule type" value="Genomic_DNA"/>
</dbReference>
<proteinExistence type="predicted"/>
<keyword evidence="3" id="KW-0472">Membrane</keyword>
<dbReference type="InterPro" id="IPR002509">
    <property type="entry name" value="NODB_dom"/>
</dbReference>
<accession>A0ABU0JVC5</accession>
<dbReference type="InterPro" id="IPR051398">
    <property type="entry name" value="Polysacch_Deacetylase"/>
</dbReference>
<evidence type="ECO:0000256" key="1">
    <source>
        <dbReference type="ARBA" id="ARBA00004613"/>
    </source>
</evidence>
<evidence type="ECO:0000313" key="6">
    <source>
        <dbReference type="Proteomes" id="UP001224418"/>
    </source>
</evidence>
<dbReference type="PANTHER" id="PTHR34216:SF3">
    <property type="entry name" value="POLY-BETA-1,6-N-ACETYL-D-GLUCOSAMINE N-DEACETYLASE"/>
    <property type="match status" value="1"/>
</dbReference>
<comment type="caution">
    <text evidence="5">The sequence shown here is derived from an EMBL/GenBank/DDBJ whole genome shotgun (WGS) entry which is preliminary data.</text>
</comment>
<dbReference type="PANTHER" id="PTHR34216">
    <property type="match status" value="1"/>
</dbReference>
<gene>
    <name evidence="5" type="ORF">QOZ93_001737</name>
</gene>
<feature type="transmembrane region" description="Helical" evidence="3">
    <location>
        <begin position="12"/>
        <end position="29"/>
    </location>
</feature>
<dbReference type="SUPFAM" id="SSF88713">
    <property type="entry name" value="Glycoside hydrolase/deacetylase"/>
    <property type="match status" value="1"/>
</dbReference>
<feature type="domain" description="NodB homology" evidence="4">
    <location>
        <begin position="272"/>
        <end position="347"/>
    </location>
</feature>
<evidence type="ECO:0000256" key="3">
    <source>
        <dbReference type="SAM" id="Phobius"/>
    </source>
</evidence>
<evidence type="ECO:0000313" key="5">
    <source>
        <dbReference type="EMBL" id="MDQ0479994.1"/>
    </source>
</evidence>
<evidence type="ECO:0000256" key="2">
    <source>
        <dbReference type="ARBA" id="ARBA00022729"/>
    </source>
</evidence>
<keyword evidence="3" id="KW-0812">Transmembrane</keyword>
<evidence type="ECO:0000259" key="4">
    <source>
        <dbReference type="Pfam" id="PF01522"/>
    </source>
</evidence>
<keyword evidence="2" id="KW-0732">Signal</keyword>
<name>A0ABU0JVC5_HATLI</name>
<dbReference type="RefSeq" id="WP_307355910.1">
    <property type="nucleotide sequence ID" value="NZ_BAAACJ010000030.1"/>
</dbReference>
<comment type="subcellular location">
    <subcellularLocation>
        <location evidence="1">Secreted</location>
    </subcellularLocation>
</comment>
<dbReference type="InterPro" id="IPR011330">
    <property type="entry name" value="Glyco_hydro/deAcase_b/a-brl"/>
</dbReference>
<sequence length="405" mass="46510">MKRKSAVFKSINIIFLFGILTLVICTGIIEKGVIIKYINKNKQVANVISTKDTDNLKANKKILNNNEVKQQVVHKEVKKDLETVTFTGNAEHIFFHPLIANTKLAFVGDYQTKSMDDWFVTVKEFNKVIEQLYKNNYILININSIYEQKKENGIITMKRKPIKVPKGKKPLIISIDDMNYYGYMIEHGTVGKLIIDNEGKIASYTPTKDRKGEVRYDNAIVPILDKFVQEHPDFSLNGAKATIALTGFEGILGYRTQHENKNYDLEVNKVIPVIKKLKETGWNFASHSYGHPNIAQISYNKLKNDTDKWEKEVKSLVGDTSVFIYPYGDAVKYKDTKFQYLKSKGFNIFCAVGPTSYEELVKDVAQTDRRHVDGVSLRNQRKEFLDLYDANKILDKEGRTIRKNK</sequence>